<sequence>MFSPAIRVFSQENAETVPKKPGATNIVTRKPFIDRAVNAASPDVRTLKSEPFKRTPLVKVQKQPELLLDSEDDDLFIYDSFSYVEFEDNYIDTQFFCGKKSLNIHRPIFSDRKTPPPKLELDVDIFIKMPESNFRFNSEDFDDQLLELSVEDVSLPQIDLN</sequence>
<protein>
    <recommendedName>
        <fullName evidence="3">Securin</fullName>
    </recommendedName>
</protein>
<name>A0AA38HSR2_9CUCU</name>
<dbReference type="AlphaFoldDB" id="A0AA38HSR2"/>
<accession>A0AA38HSR2</accession>
<gene>
    <name evidence="1" type="ORF">Zmor_026010</name>
</gene>
<keyword evidence="2" id="KW-1185">Reference proteome</keyword>
<comment type="caution">
    <text evidence="1">The sequence shown here is derived from an EMBL/GenBank/DDBJ whole genome shotgun (WGS) entry which is preliminary data.</text>
</comment>
<proteinExistence type="predicted"/>
<organism evidence="1 2">
    <name type="scientific">Zophobas morio</name>
    <dbReference type="NCBI Taxonomy" id="2755281"/>
    <lineage>
        <taxon>Eukaryota</taxon>
        <taxon>Metazoa</taxon>
        <taxon>Ecdysozoa</taxon>
        <taxon>Arthropoda</taxon>
        <taxon>Hexapoda</taxon>
        <taxon>Insecta</taxon>
        <taxon>Pterygota</taxon>
        <taxon>Neoptera</taxon>
        <taxon>Endopterygota</taxon>
        <taxon>Coleoptera</taxon>
        <taxon>Polyphaga</taxon>
        <taxon>Cucujiformia</taxon>
        <taxon>Tenebrionidae</taxon>
        <taxon>Zophobas</taxon>
    </lineage>
</organism>
<reference evidence="1" key="1">
    <citation type="journal article" date="2023" name="G3 (Bethesda)">
        <title>Whole genome assemblies of Zophobas morio and Tenebrio molitor.</title>
        <authorList>
            <person name="Kaur S."/>
            <person name="Stinson S.A."/>
            <person name="diCenzo G.C."/>
        </authorList>
    </citation>
    <scope>NUCLEOTIDE SEQUENCE</scope>
    <source>
        <strain evidence="1">QUZm001</strain>
    </source>
</reference>
<evidence type="ECO:0000313" key="2">
    <source>
        <dbReference type="Proteomes" id="UP001168821"/>
    </source>
</evidence>
<evidence type="ECO:0000313" key="1">
    <source>
        <dbReference type="EMBL" id="KAJ3643288.1"/>
    </source>
</evidence>
<evidence type="ECO:0008006" key="3">
    <source>
        <dbReference type="Google" id="ProtNLM"/>
    </source>
</evidence>
<dbReference type="Proteomes" id="UP001168821">
    <property type="component" value="Unassembled WGS sequence"/>
</dbReference>
<dbReference type="EMBL" id="JALNTZ010000008">
    <property type="protein sequence ID" value="KAJ3643288.1"/>
    <property type="molecule type" value="Genomic_DNA"/>
</dbReference>